<keyword evidence="2" id="KW-1185">Reference proteome</keyword>
<evidence type="ECO:0000313" key="1">
    <source>
        <dbReference type="EMBL" id="UJO15280.1"/>
    </source>
</evidence>
<dbReference type="RefSeq" id="XP_047759646.1">
    <property type="nucleotide sequence ID" value="XM_047907531.1"/>
</dbReference>
<dbReference type="GeneID" id="71988261"/>
<protein>
    <submittedName>
        <fullName evidence="1">Uncharacterized protein</fullName>
    </submittedName>
</protein>
<gene>
    <name evidence="1" type="ORF">CLAFUR5_08383</name>
</gene>
<dbReference type="AlphaFoldDB" id="A0A9Q8LDB5"/>
<reference evidence="1" key="1">
    <citation type="submission" date="2021-12" db="EMBL/GenBank/DDBJ databases">
        <authorList>
            <person name="Zaccaron A."/>
            <person name="Stergiopoulos I."/>
        </authorList>
    </citation>
    <scope>NUCLEOTIDE SEQUENCE</scope>
    <source>
        <strain evidence="1">Race5_Kim</strain>
    </source>
</reference>
<reference evidence="1" key="2">
    <citation type="journal article" date="2022" name="Microb. Genom.">
        <title>A chromosome-scale genome assembly of the tomato pathogen Cladosporium fulvum reveals a compartmentalized genome architecture and the presence of a dispensable chromosome.</title>
        <authorList>
            <person name="Zaccaron A.Z."/>
            <person name="Chen L.H."/>
            <person name="Samaras A."/>
            <person name="Stergiopoulos I."/>
        </authorList>
    </citation>
    <scope>NUCLEOTIDE SEQUENCE</scope>
    <source>
        <strain evidence="1">Race5_Kim</strain>
    </source>
</reference>
<dbReference type="OrthoDB" id="3918336at2759"/>
<name>A0A9Q8LDB5_PASFU</name>
<dbReference type="KEGG" id="ffu:CLAFUR5_08383"/>
<dbReference type="Proteomes" id="UP000756132">
    <property type="component" value="Chromosome 3"/>
</dbReference>
<evidence type="ECO:0000313" key="2">
    <source>
        <dbReference type="Proteomes" id="UP000756132"/>
    </source>
</evidence>
<sequence length="492" mass="55093">MAQLDGVKEELRKVIYACDTEKADPVGDRAGDTVDELSDQAMQQKLDALPQYTCDFLDATISGQTDVVVVQNRLGTNRDKTVQARAEPVINKLNNSDFNDLDDKVCAILQGCVNEIMSGLLLDRFKANLTAFEDITGRPPLIKDAHSKEYVFENAYRLLELVKDNMFHVKVLAAQLRKEGLLAEGTTDEQYQGALRPMFALVAVMYGCVREGSVWLTVMDSLIEDLARLVRGQVDPRHATEKMTLVRRMRTNETNVDQVLSLSDADRASLKLDDVARRRFAELARFYLGAVMLAFAAVSWKSKSNDESWLQWYGELLQWQHACGAETCTEDLIVRRPAVYDEELGAGDQVAALSDNEAASDENDEISDDDAMVIDLAAAKIAPKKVAPKKVAPKKKSARDGVISRSRYGLSVGVLDARKGFPSERAQISENREWAYPCLYRLTCWNKWHPGFGPFFHYFAHLWHSPCMPARDKIAFIMTIDNAARKAKDAGQ</sequence>
<dbReference type="EMBL" id="CP090165">
    <property type="protein sequence ID" value="UJO15280.1"/>
    <property type="molecule type" value="Genomic_DNA"/>
</dbReference>
<proteinExistence type="predicted"/>
<accession>A0A9Q8LDB5</accession>
<organism evidence="1 2">
    <name type="scientific">Passalora fulva</name>
    <name type="common">Tomato leaf mold</name>
    <name type="synonym">Cladosporium fulvum</name>
    <dbReference type="NCBI Taxonomy" id="5499"/>
    <lineage>
        <taxon>Eukaryota</taxon>
        <taxon>Fungi</taxon>
        <taxon>Dikarya</taxon>
        <taxon>Ascomycota</taxon>
        <taxon>Pezizomycotina</taxon>
        <taxon>Dothideomycetes</taxon>
        <taxon>Dothideomycetidae</taxon>
        <taxon>Mycosphaerellales</taxon>
        <taxon>Mycosphaerellaceae</taxon>
        <taxon>Fulvia</taxon>
    </lineage>
</organism>